<evidence type="ECO:0000256" key="1">
    <source>
        <dbReference type="SAM" id="MobiDB-lite"/>
    </source>
</evidence>
<sequence length="68" mass="7027">MRSGRQPRSGGVALPSASASSSESQPASSGCRQTPKNLVLLVVLHLVLLVGGSLPPGARRHSTPEARR</sequence>
<keyword evidence="2" id="KW-0812">Transmembrane</keyword>
<feature type="transmembrane region" description="Helical" evidence="2">
    <location>
        <begin position="38"/>
        <end position="58"/>
    </location>
</feature>
<reference evidence="3" key="1">
    <citation type="journal article" date="2015" name="Front. Microbiol.">
        <title>Combining genomic sequencing methods to explore viral diversity and reveal potential virus-host interactions.</title>
        <authorList>
            <person name="Chow C.E."/>
            <person name="Winget D.M."/>
            <person name="White R.A.III."/>
            <person name="Hallam S.J."/>
            <person name="Suttle C.A."/>
        </authorList>
    </citation>
    <scope>NUCLEOTIDE SEQUENCE</scope>
    <source>
        <strain evidence="3">Oxic1_6</strain>
    </source>
</reference>
<evidence type="ECO:0000313" key="3">
    <source>
        <dbReference type="EMBL" id="AKH48042.1"/>
    </source>
</evidence>
<feature type="region of interest" description="Disordered" evidence="1">
    <location>
        <begin position="1"/>
        <end position="32"/>
    </location>
</feature>
<evidence type="ECO:0000256" key="2">
    <source>
        <dbReference type="SAM" id="Phobius"/>
    </source>
</evidence>
<feature type="compositionally biased region" description="Low complexity" evidence="1">
    <location>
        <begin position="9"/>
        <end position="30"/>
    </location>
</feature>
<keyword evidence="2" id="KW-1133">Transmembrane helix</keyword>
<keyword evidence="2" id="KW-0472">Membrane</keyword>
<proteinExistence type="predicted"/>
<dbReference type="EMBL" id="KR029601">
    <property type="protein sequence ID" value="AKH48042.1"/>
    <property type="molecule type" value="Genomic_DNA"/>
</dbReference>
<reference evidence="3" key="2">
    <citation type="submission" date="2015-03" db="EMBL/GenBank/DDBJ databases">
        <authorList>
            <person name="Chow C.-E.T."/>
            <person name="Winget D.M."/>
            <person name="White R.A.III."/>
            <person name="Hallam S.J."/>
            <person name="Suttle C.A."/>
        </authorList>
    </citation>
    <scope>NUCLEOTIDE SEQUENCE</scope>
    <source>
        <strain evidence="3">Oxic1_6</strain>
    </source>
</reference>
<organism evidence="3">
    <name type="scientific">uncultured marine virus</name>
    <dbReference type="NCBI Taxonomy" id="186617"/>
    <lineage>
        <taxon>Viruses</taxon>
        <taxon>environmental samples</taxon>
    </lineage>
</organism>
<name>A0A0F7L9J4_9VIRU</name>
<accession>A0A0F7L9J4</accession>
<protein>
    <submittedName>
        <fullName evidence="3">Uncharacterized protein</fullName>
    </submittedName>
</protein>